<dbReference type="RefSeq" id="WP_151105982.1">
    <property type="nucleotide sequence ID" value="NZ_WAEM01000001.1"/>
</dbReference>
<proteinExistence type="predicted"/>
<dbReference type="OrthoDB" id="9793489at2"/>
<reference evidence="3 4" key="1">
    <citation type="submission" date="2019-09" db="EMBL/GenBank/DDBJ databases">
        <title>Flavobacterium sp. nov., isolated from glacier ice.</title>
        <authorList>
            <person name="Liu Q."/>
        </authorList>
    </citation>
    <scope>NUCLEOTIDE SEQUENCE [LARGE SCALE GENOMIC DNA]</scope>
    <source>
        <strain evidence="3 4">NBRC 112527</strain>
    </source>
</reference>
<name>A0A7J5ALC9_9FLAO</name>
<dbReference type="InterPro" id="IPR012338">
    <property type="entry name" value="Beta-lactam/transpept-like"/>
</dbReference>
<gene>
    <name evidence="3" type="ORF">F6464_01515</name>
</gene>
<evidence type="ECO:0000259" key="2">
    <source>
        <dbReference type="Pfam" id="PF00144"/>
    </source>
</evidence>
<dbReference type="InterPro" id="IPR001466">
    <property type="entry name" value="Beta-lactam-related"/>
</dbReference>
<dbReference type="EMBL" id="WAEM01000001">
    <property type="protein sequence ID" value="KAB1157789.1"/>
    <property type="molecule type" value="Genomic_DNA"/>
</dbReference>
<organism evidence="3 4">
    <name type="scientific">Flavobacterium luteum</name>
    <dbReference type="NCBI Taxonomy" id="2026654"/>
    <lineage>
        <taxon>Bacteria</taxon>
        <taxon>Pseudomonadati</taxon>
        <taxon>Bacteroidota</taxon>
        <taxon>Flavobacteriia</taxon>
        <taxon>Flavobacteriales</taxon>
        <taxon>Flavobacteriaceae</taxon>
        <taxon>Flavobacterium</taxon>
    </lineage>
</organism>
<dbReference type="Proteomes" id="UP000490922">
    <property type="component" value="Unassembled WGS sequence"/>
</dbReference>
<comment type="caution">
    <text evidence="3">The sequence shown here is derived from an EMBL/GenBank/DDBJ whole genome shotgun (WGS) entry which is preliminary data.</text>
</comment>
<feature type="domain" description="Beta-lactamase-related" evidence="2">
    <location>
        <begin position="38"/>
        <end position="330"/>
    </location>
</feature>
<feature type="signal peptide" evidence="1">
    <location>
        <begin position="1"/>
        <end position="22"/>
    </location>
</feature>
<dbReference type="SUPFAM" id="SSF56601">
    <property type="entry name" value="beta-lactamase/transpeptidase-like"/>
    <property type="match status" value="1"/>
</dbReference>
<sequence>MKKKIILLLVLFGIVFTTQSQEKNQKIDSLLISYSKIYRFNGTALVYRKGKVILEKGYGYQDINNNVPNTSSTIFQVGSITKQFTATVILKLVEDNKLTLQDRLTKYFPDYPRGNEITIAHLLSHTSGIYEYFRNPEYHITKSEKPLTKEERIALFKDKAMDFNPGTAFSYCNSGYELLGLIIEKITHKPYEQVVREMILKPLKMKNSGFDFIGLKSNLKAKPYTMYSKNKIIESIPWDSTATYSAGSMYSNAKDLYLWNEGLLKNKIIKKSTLENAYTPVLNDYGYAWWIETLYDKRVVSHGGNVDGFTSHFIRVPEDDICIVLLNNTYNHEIETIGNFILAILYNKPYKELNEIKIPNEDLKKYVGKYEVNSEYSILISCNNNQLVAQINGEPKFEIFAQNLESFFSKEEDLRMKFKSDNSTTYNKISIFRGLNTKRGVKVE</sequence>
<evidence type="ECO:0000313" key="4">
    <source>
        <dbReference type="Proteomes" id="UP000490922"/>
    </source>
</evidence>
<evidence type="ECO:0000313" key="3">
    <source>
        <dbReference type="EMBL" id="KAB1157789.1"/>
    </source>
</evidence>
<keyword evidence="1" id="KW-0732">Signal</keyword>
<keyword evidence="4" id="KW-1185">Reference proteome</keyword>
<protein>
    <submittedName>
        <fullName evidence="3">Beta-lactamase family protein</fullName>
    </submittedName>
</protein>
<dbReference type="InterPro" id="IPR050491">
    <property type="entry name" value="AmpC-like"/>
</dbReference>
<dbReference type="AlphaFoldDB" id="A0A7J5ALC9"/>
<evidence type="ECO:0000256" key="1">
    <source>
        <dbReference type="SAM" id="SignalP"/>
    </source>
</evidence>
<dbReference type="PANTHER" id="PTHR46825:SF9">
    <property type="entry name" value="BETA-LACTAMASE-RELATED DOMAIN-CONTAINING PROTEIN"/>
    <property type="match status" value="1"/>
</dbReference>
<dbReference type="PANTHER" id="PTHR46825">
    <property type="entry name" value="D-ALANYL-D-ALANINE-CARBOXYPEPTIDASE/ENDOPEPTIDASE AMPH"/>
    <property type="match status" value="1"/>
</dbReference>
<feature type="chain" id="PRO_5029560954" evidence="1">
    <location>
        <begin position="23"/>
        <end position="444"/>
    </location>
</feature>
<dbReference type="Gene3D" id="3.40.710.10">
    <property type="entry name" value="DD-peptidase/beta-lactamase superfamily"/>
    <property type="match status" value="1"/>
</dbReference>
<accession>A0A7J5ALC9</accession>
<dbReference type="Pfam" id="PF00144">
    <property type="entry name" value="Beta-lactamase"/>
    <property type="match status" value="1"/>
</dbReference>